<dbReference type="EMBL" id="CAUOFW020003303">
    <property type="protein sequence ID" value="CAK9159149.1"/>
    <property type="molecule type" value="Genomic_DNA"/>
</dbReference>
<protein>
    <submittedName>
        <fullName evidence="2">Uncharacterized protein</fullName>
    </submittedName>
</protein>
<reference evidence="2 3" key="1">
    <citation type="submission" date="2024-02" db="EMBL/GenBank/DDBJ databases">
        <authorList>
            <person name="Vignale AGUSTIN F."/>
            <person name="Sosa J E."/>
            <person name="Modenutti C."/>
        </authorList>
    </citation>
    <scope>NUCLEOTIDE SEQUENCE [LARGE SCALE GENOMIC DNA]</scope>
</reference>
<name>A0ABC8SPS6_9AQUA</name>
<evidence type="ECO:0000313" key="2">
    <source>
        <dbReference type="EMBL" id="CAK9159149.1"/>
    </source>
</evidence>
<feature type="non-terminal residue" evidence="2">
    <location>
        <position position="1"/>
    </location>
</feature>
<keyword evidence="3" id="KW-1185">Reference proteome</keyword>
<organism evidence="2 3">
    <name type="scientific">Ilex paraguariensis</name>
    <name type="common">yerba mate</name>
    <dbReference type="NCBI Taxonomy" id="185542"/>
    <lineage>
        <taxon>Eukaryota</taxon>
        <taxon>Viridiplantae</taxon>
        <taxon>Streptophyta</taxon>
        <taxon>Embryophyta</taxon>
        <taxon>Tracheophyta</taxon>
        <taxon>Spermatophyta</taxon>
        <taxon>Magnoliopsida</taxon>
        <taxon>eudicotyledons</taxon>
        <taxon>Gunneridae</taxon>
        <taxon>Pentapetalae</taxon>
        <taxon>asterids</taxon>
        <taxon>campanulids</taxon>
        <taxon>Aquifoliales</taxon>
        <taxon>Aquifoliaceae</taxon>
        <taxon>Ilex</taxon>
    </lineage>
</organism>
<dbReference type="AlphaFoldDB" id="A0ABC8SPS6"/>
<proteinExistence type="predicted"/>
<comment type="caution">
    <text evidence="2">The sequence shown here is derived from an EMBL/GenBank/DDBJ whole genome shotgun (WGS) entry which is preliminary data.</text>
</comment>
<evidence type="ECO:0000256" key="1">
    <source>
        <dbReference type="SAM" id="Coils"/>
    </source>
</evidence>
<feature type="coiled-coil region" evidence="1">
    <location>
        <begin position="2"/>
        <end position="32"/>
    </location>
</feature>
<gene>
    <name evidence="2" type="ORF">ILEXP_LOCUS27832</name>
</gene>
<evidence type="ECO:0000313" key="3">
    <source>
        <dbReference type="Proteomes" id="UP001642360"/>
    </source>
</evidence>
<accession>A0ABC8SPS6</accession>
<dbReference type="Proteomes" id="UP001642360">
    <property type="component" value="Unassembled WGS sequence"/>
</dbReference>
<sequence length="120" mass="13812">TCKDERQRMASTEEMLEELLNIEVELQDVQDQIKIFFDRQEKLHDRQSELKSLLENCESSGNHASSGPVVSSENWSGPFEWDSEADDVRFNVFGISTYRANQREVSAISIIWLTASLSFH</sequence>
<keyword evidence="1" id="KW-0175">Coiled coil</keyword>